<organism evidence="4 5">
    <name type="scientific">Maylandia zebra</name>
    <name type="common">zebra mbuna</name>
    <dbReference type="NCBI Taxonomy" id="106582"/>
    <lineage>
        <taxon>Eukaryota</taxon>
        <taxon>Metazoa</taxon>
        <taxon>Chordata</taxon>
        <taxon>Craniata</taxon>
        <taxon>Vertebrata</taxon>
        <taxon>Euteleostomi</taxon>
        <taxon>Actinopterygii</taxon>
        <taxon>Neopterygii</taxon>
        <taxon>Teleostei</taxon>
        <taxon>Neoteleostei</taxon>
        <taxon>Acanthomorphata</taxon>
        <taxon>Ovalentaria</taxon>
        <taxon>Cichlomorphae</taxon>
        <taxon>Cichliformes</taxon>
        <taxon>Cichlidae</taxon>
        <taxon>African cichlids</taxon>
        <taxon>Pseudocrenilabrinae</taxon>
        <taxon>Haplochromini</taxon>
        <taxon>Maylandia</taxon>
        <taxon>Maylandia zebra complex</taxon>
    </lineage>
</organism>
<dbReference type="PANTHER" id="PTHR15503:SF36">
    <property type="entry name" value="RETROTRANSPOSON GAG-LIKE PROTEIN 5"/>
    <property type="match status" value="1"/>
</dbReference>
<dbReference type="InterPro" id="IPR001878">
    <property type="entry name" value="Znf_CCHC"/>
</dbReference>
<dbReference type="InterPro" id="IPR036875">
    <property type="entry name" value="Znf_CCHC_sf"/>
</dbReference>
<reference evidence="4 5" key="1">
    <citation type="journal article" date="2014" name="Nature">
        <title>The genomic substrate for adaptive radiation in African cichlid fish.</title>
        <authorList>
            <person name="Brawand D."/>
            <person name="Wagner C.E."/>
            <person name="Li Y.I."/>
            <person name="Malinsky M."/>
            <person name="Keller I."/>
            <person name="Fan S."/>
            <person name="Simakov O."/>
            <person name="Ng A.Y."/>
            <person name="Lim Z.W."/>
            <person name="Bezault E."/>
            <person name="Turner-Maier J."/>
            <person name="Johnson J."/>
            <person name="Alcazar R."/>
            <person name="Noh H.J."/>
            <person name="Russell P."/>
            <person name="Aken B."/>
            <person name="Alfoldi J."/>
            <person name="Amemiya C."/>
            <person name="Azzouzi N."/>
            <person name="Baroiller J.F."/>
            <person name="Barloy-Hubler F."/>
            <person name="Berlin A."/>
            <person name="Bloomquist R."/>
            <person name="Carleton K.L."/>
            <person name="Conte M.A."/>
            <person name="D'Cotta H."/>
            <person name="Eshel O."/>
            <person name="Gaffney L."/>
            <person name="Galibert F."/>
            <person name="Gante H.F."/>
            <person name="Gnerre S."/>
            <person name="Greuter L."/>
            <person name="Guyon R."/>
            <person name="Haddad N.S."/>
            <person name="Haerty W."/>
            <person name="Harris R.M."/>
            <person name="Hofmann H.A."/>
            <person name="Hourlier T."/>
            <person name="Hulata G."/>
            <person name="Jaffe D.B."/>
            <person name="Lara M."/>
            <person name="Lee A.P."/>
            <person name="MacCallum I."/>
            <person name="Mwaiko S."/>
            <person name="Nikaido M."/>
            <person name="Nishihara H."/>
            <person name="Ozouf-Costaz C."/>
            <person name="Penman D.J."/>
            <person name="Przybylski D."/>
            <person name="Rakotomanga M."/>
            <person name="Renn S.C.P."/>
            <person name="Ribeiro F.J."/>
            <person name="Ron M."/>
            <person name="Salzburger W."/>
            <person name="Sanchez-Pulido L."/>
            <person name="Santos M.E."/>
            <person name="Searle S."/>
            <person name="Sharpe T."/>
            <person name="Swofford R."/>
            <person name="Tan F.J."/>
            <person name="Williams L."/>
            <person name="Young S."/>
            <person name="Yin S."/>
            <person name="Okada N."/>
            <person name="Kocher T.D."/>
            <person name="Miska E.A."/>
            <person name="Lander E.S."/>
            <person name="Venkatesh B."/>
            <person name="Fernald R.D."/>
            <person name="Meyer A."/>
            <person name="Ponting C.P."/>
            <person name="Streelman J.T."/>
            <person name="Lindblad-Toh K."/>
            <person name="Seehausen O."/>
            <person name="Di Palma F."/>
        </authorList>
    </citation>
    <scope>NUCLEOTIDE SEQUENCE</scope>
</reference>
<dbReference type="Pfam" id="PF03732">
    <property type="entry name" value="Retrotrans_gag"/>
    <property type="match status" value="1"/>
</dbReference>
<dbReference type="PANTHER" id="PTHR15503">
    <property type="entry name" value="LDOC1 RELATED"/>
    <property type="match status" value="1"/>
</dbReference>
<dbReference type="SMART" id="SM00343">
    <property type="entry name" value="ZnF_C2HC"/>
    <property type="match status" value="1"/>
</dbReference>
<dbReference type="STRING" id="106582.ENSMZEP00005010618"/>
<evidence type="ECO:0000313" key="4">
    <source>
        <dbReference type="Ensembl" id="ENSMZEP00005010618.1"/>
    </source>
</evidence>
<dbReference type="SUPFAM" id="SSF57756">
    <property type="entry name" value="Retrovirus zinc finger-like domains"/>
    <property type="match status" value="1"/>
</dbReference>
<keyword evidence="1" id="KW-0863">Zinc-finger</keyword>
<dbReference type="GO" id="GO:0008270">
    <property type="term" value="F:zinc ion binding"/>
    <property type="evidence" value="ECO:0007669"/>
    <property type="project" value="UniProtKB-KW"/>
</dbReference>
<dbReference type="GO" id="GO:0003676">
    <property type="term" value="F:nucleic acid binding"/>
    <property type="evidence" value="ECO:0007669"/>
    <property type="project" value="InterPro"/>
</dbReference>
<feature type="region of interest" description="Disordered" evidence="2">
    <location>
        <begin position="251"/>
        <end position="283"/>
    </location>
</feature>
<dbReference type="PROSITE" id="PS50158">
    <property type="entry name" value="ZF_CCHC"/>
    <property type="match status" value="1"/>
</dbReference>
<dbReference type="Ensembl" id="ENSMZET00005010991.1">
    <property type="protein sequence ID" value="ENSMZEP00005010618.1"/>
    <property type="gene ID" value="ENSMZEG00005007987.1"/>
</dbReference>
<dbReference type="InterPro" id="IPR032567">
    <property type="entry name" value="RTL1-rel"/>
</dbReference>
<feature type="domain" description="CCHC-type" evidence="3">
    <location>
        <begin position="293"/>
        <end position="308"/>
    </location>
</feature>
<reference evidence="4" key="3">
    <citation type="submission" date="2025-09" db="UniProtKB">
        <authorList>
            <consortium name="Ensembl"/>
        </authorList>
    </citation>
    <scope>IDENTIFICATION</scope>
</reference>
<evidence type="ECO:0000256" key="2">
    <source>
        <dbReference type="SAM" id="MobiDB-lite"/>
    </source>
</evidence>
<keyword evidence="5" id="KW-1185">Reference proteome</keyword>
<name>A0A3P9BL11_9CICH</name>
<evidence type="ECO:0000259" key="3">
    <source>
        <dbReference type="PROSITE" id="PS50158"/>
    </source>
</evidence>
<accession>A0A3P9BL11</accession>
<proteinExistence type="predicted"/>
<protein>
    <recommendedName>
        <fullName evidence="3">CCHC-type domain-containing protein</fullName>
    </recommendedName>
</protein>
<dbReference type="AlphaFoldDB" id="A0A3P9BL11"/>
<evidence type="ECO:0000313" key="5">
    <source>
        <dbReference type="Proteomes" id="UP000265160"/>
    </source>
</evidence>
<keyword evidence="1" id="KW-0479">Metal-binding</keyword>
<sequence length="316" mass="34952">MTERSSQVDSADSAPWRRELSLQAALLERHENMLQHFSKEQSALIQVVTELKGMLLSPPGAAGGPLPVPPPINVAAAFPEKFSGDLDKSRGFLMQCALTFRQQPQAYATDCSKITLMVELLTGRALQWAQAVLNSQPQISYTDFLSKFRSVFDKGTNPDSAAHRMFVLKQGRRSVADFSVDFWILAEETGWEETALRGAFLNSLNEGLKRELASKELPKTLSALINLCIKLDDHLREFSKRTSGGAGWRTGLPALEWKGTDPRSAEEEEQPMQLGGARLSSTDWRKRRQTGECFACGKKGHFADACPSRGNDQPAP</sequence>
<dbReference type="Gene3D" id="4.10.60.10">
    <property type="entry name" value="Zinc finger, CCHC-type"/>
    <property type="match status" value="1"/>
</dbReference>
<dbReference type="InterPro" id="IPR005162">
    <property type="entry name" value="Retrotrans_gag_dom"/>
</dbReference>
<keyword evidence="1" id="KW-0862">Zinc</keyword>
<dbReference type="GeneTree" id="ENSGT00950000183173"/>
<dbReference type="Proteomes" id="UP000265160">
    <property type="component" value="LG17"/>
</dbReference>
<reference evidence="4" key="2">
    <citation type="submission" date="2025-08" db="UniProtKB">
        <authorList>
            <consortium name="Ensembl"/>
        </authorList>
    </citation>
    <scope>IDENTIFICATION</scope>
</reference>
<evidence type="ECO:0000256" key="1">
    <source>
        <dbReference type="PROSITE-ProRule" id="PRU00047"/>
    </source>
</evidence>